<dbReference type="Gene3D" id="3.40.190.10">
    <property type="entry name" value="Periplasmic binding protein-like II"/>
    <property type="match status" value="2"/>
</dbReference>
<evidence type="ECO:0000259" key="13">
    <source>
        <dbReference type="Pfam" id="PF12849"/>
    </source>
</evidence>
<evidence type="ECO:0000256" key="9">
    <source>
        <dbReference type="ARBA" id="ARBA00023136"/>
    </source>
</evidence>
<dbReference type="RefSeq" id="WP_249513960.1">
    <property type="nucleotide sequence ID" value="NZ_CP093366.1"/>
</dbReference>
<comment type="subunit">
    <text evidence="4 12">The complex is composed of two ATP-binding proteins (PstB), two transmembrane proteins (PstC and PstA) and a solute-binding protein (PstS).</text>
</comment>
<evidence type="ECO:0000256" key="11">
    <source>
        <dbReference type="ARBA" id="ARBA00023288"/>
    </source>
</evidence>
<comment type="similarity">
    <text evidence="3 12">Belongs to the PstS family.</text>
</comment>
<dbReference type="EMBL" id="CP093366">
    <property type="protein sequence ID" value="UQS81692.1"/>
    <property type="molecule type" value="Genomic_DNA"/>
</dbReference>
<evidence type="ECO:0000256" key="1">
    <source>
        <dbReference type="ARBA" id="ARBA00002841"/>
    </source>
</evidence>
<evidence type="ECO:0000313" key="15">
    <source>
        <dbReference type="Proteomes" id="UP000831495"/>
    </source>
</evidence>
<dbReference type="Proteomes" id="UP000831495">
    <property type="component" value="Chromosome"/>
</dbReference>
<evidence type="ECO:0000256" key="7">
    <source>
        <dbReference type="ARBA" id="ARBA00022592"/>
    </source>
</evidence>
<dbReference type="InterPro" id="IPR050811">
    <property type="entry name" value="Phosphate_ABC_transporter"/>
</dbReference>
<evidence type="ECO:0000256" key="12">
    <source>
        <dbReference type="RuleBase" id="RU367119"/>
    </source>
</evidence>
<dbReference type="CDD" id="cd13653">
    <property type="entry name" value="PBP2_phosphate_like_1"/>
    <property type="match status" value="1"/>
</dbReference>
<evidence type="ECO:0000256" key="2">
    <source>
        <dbReference type="ARBA" id="ARBA00004193"/>
    </source>
</evidence>
<evidence type="ECO:0000313" key="14">
    <source>
        <dbReference type="EMBL" id="UQS81692.1"/>
    </source>
</evidence>
<proteinExistence type="inferred from homology"/>
<keyword evidence="10 12" id="KW-0564">Palmitate</keyword>
<organism evidence="14 15">
    <name type="scientific">Bombilactobacillus folatiphilus</name>
    <dbReference type="NCBI Taxonomy" id="2923362"/>
    <lineage>
        <taxon>Bacteria</taxon>
        <taxon>Bacillati</taxon>
        <taxon>Bacillota</taxon>
        <taxon>Bacilli</taxon>
        <taxon>Lactobacillales</taxon>
        <taxon>Lactobacillaceae</taxon>
        <taxon>Bombilactobacillus</taxon>
    </lineage>
</organism>
<dbReference type="InterPro" id="IPR024370">
    <property type="entry name" value="PBP_domain"/>
</dbReference>
<reference evidence="14" key="1">
    <citation type="journal article" date="2022" name="Int. J. Syst. Evol. Microbiol.">
        <title>Apilactobacillus apisilvae sp. nov., Nicolia spurrieriana gen. nov. sp. nov., Bombilactobacillus folatiphilus sp. nov. and Bombilactobacillus thymidiniphilus sp. nov., four new lactic acid bacterial isolates from stingless bees Tetragonula carbonaria and Austroplebeia australis.</title>
        <authorList>
            <person name="Oliphant S.A."/>
            <person name="Watson-Haigh N.S."/>
            <person name="Sumby K.M."/>
            <person name="Gardner J."/>
            <person name="Groom S."/>
            <person name="Jiranek V."/>
        </authorList>
    </citation>
    <scope>NUCLEOTIDE SEQUENCE</scope>
    <source>
        <strain evidence="14">SG4_D2</strain>
    </source>
</reference>
<dbReference type="NCBIfam" id="TIGR02136">
    <property type="entry name" value="ptsS_2"/>
    <property type="match status" value="1"/>
</dbReference>
<feature type="domain" description="PBP" evidence="13">
    <location>
        <begin position="28"/>
        <end position="257"/>
    </location>
</feature>
<gene>
    <name evidence="14" type="ORF">MOO45_05680</name>
</gene>
<comment type="function">
    <text evidence="1">Part of the ABC transporter complex PstSACB involved in phosphate import.</text>
</comment>
<keyword evidence="15" id="KW-1185">Reference proteome</keyword>
<sequence length="287" mass="31442">MKKLMQYLGVLGVGLLILSGCAKSPGSKEQTITAVGSSALQPLVEAAGENYNQIHPNAFVTVQGGGSGTGLSQIQQGAVAIGNSDVFAEQKKGIKAQNLIDHKVCVVAVVPVVNKQVAIKNLSLSQLQAIFAGEITNWREVGGPNLQISLVNRAQGSGTRTVFEQQVMQGRTSKRAPEQDSSGMVRQIVKKTPGAISYVALPYLSSDLKPLTVDHVAVTAKNVQNNRWKIWSYEHMYTTKNLNQLTKDFIRYLLSDKFQQNEVRKMRYIPIKAMRYQQNAQGQTTKL</sequence>
<comment type="function">
    <text evidence="12">Involved in the system for phosphate transport across the cytoplasmic membrane.</text>
</comment>
<keyword evidence="9" id="KW-0472">Membrane</keyword>
<keyword evidence="6 12" id="KW-1003">Cell membrane</keyword>
<dbReference type="PANTHER" id="PTHR30570">
    <property type="entry name" value="PERIPLASMIC PHOSPHATE BINDING COMPONENT OF PHOSPHATE ABC TRANSPORTER"/>
    <property type="match status" value="1"/>
</dbReference>
<evidence type="ECO:0000256" key="6">
    <source>
        <dbReference type="ARBA" id="ARBA00022475"/>
    </source>
</evidence>
<accession>A0ABY4P7S9</accession>
<dbReference type="PANTHER" id="PTHR30570:SF4">
    <property type="entry name" value="PHOSPHATE-BINDING PROTEIN PSTS 1"/>
    <property type="match status" value="1"/>
</dbReference>
<keyword evidence="8" id="KW-0732">Signal</keyword>
<evidence type="ECO:0000256" key="8">
    <source>
        <dbReference type="ARBA" id="ARBA00022729"/>
    </source>
</evidence>
<dbReference type="InterPro" id="IPR011862">
    <property type="entry name" value="Phos-bd"/>
</dbReference>
<name>A0ABY4P7S9_9LACO</name>
<evidence type="ECO:0000256" key="3">
    <source>
        <dbReference type="ARBA" id="ARBA00008725"/>
    </source>
</evidence>
<protein>
    <recommendedName>
        <fullName evidence="12">Phosphate-binding protein</fullName>
    </recommendedName>
</protein>
<keyword evidence="11 12" id="KW-0449">Lipoprotein</keyword>
<dbReference type="PROSITE" id="PS51257">
    <property type="entry name" value="PROKAR_LIPOPROTEIN"/>
    <property type="match status" value="1"/>
</dbReference>
<keyword evidence="5 12" id="KW-0813">Transport</keyword>
<evidence type="ECO:0000256" key="4">
    <source>
        <dbReference type="ARBA" id="ARBA00011529"/>
    </source>
</evidence>
<evidence type="ECO:0000256" key="10">
    <source>
        <dbReference type="ARBA" id="ARBA00023139"/>
    </source>
</evidence>
<evidence type="ECO:0000256" key="5">
    <source>
        <dbReference type="ARBA" id="ARBA00022448"/>
    </source>
</evidence>
<comment type="subcellular location">
    <subcellularLocation>
        <location evidence="2 12">Cell membrane</location>
        <topology evidence="2 12">Lipid-anchor</topology>
    </subcellularLocation>
</comment>
<dbReference type="Pfam" id="PF12849">
    <property type="entry name" value="PBP_like_2"/>
    <property type="match status" value="1"/>
</dbReference>
<keyword evidence="7 12" id="KW-0592">Phosphate transport</keyword>
<dbReference type="SUPFAM" id="SSF53850">
    <property type="entry name" value="Periplasmic binding protein-like II"/>
    <property type="match status" value="1"/>
</dbReference>